<dbReference type="GeneID" id="103122274"/>
<accession>A0ABM3X015</accession>
<keyword evidence="3" id="KW-1185">Reference proteome</keyword>
<gene>
    <name evidence="4" type="primary">TRAPPC6A</name>
</gene>
<reference evidence="3" key="1">
    <citation type="submission" date="2025-05" db="UniProtKB">
        <authorList>
            <consortium name="RefSeq"/>
        </authorList>
    </citation>
    <scope>NUCLEOTIDE SEQUENCE [LARGE SCALE GENOMIC DNA]</scope>
</reference>
<dbReference type="Proteomes" id="UP001652624">
    <property type="component" value="Chromosome 2"/>
</dbReference>
<name>A0ABM3X015_ERIEU</name>
<dbReference type="Pfam" id="PF04051">
    <property type="entry name" value="TRAPP"/>
    <property type="match status" value="1"/>
</dbReference>
<evidence type="ECO:0000313" key="4">
    <source>
        <dbReference type="RefSeq" id="XP_060042160.1"/>
    </source>
</evidence>
<dbReference type="Gene3D" id="3.30.1380.20">
    <property type="entry name" value="Trafficking protein particle complex subunit 3"/>
    <property type="match status" value="1"/>
</dbReference>
<comment type="similarity">
    <text evidence="2">Belongs to the TRAPP small subunits family. BET3 subfamily.</text>
</comment>
<organism evidence="3 4">
    <name type="scientific">Erinaceus europaeus</name>
    <name type="common">Western European hedgehog</name>
    <dbReference type="NCBI Taxonomy" id="9365"/>
    <lineage>
        <taxon>Eukaryota</taxon>
        <taxon>Metazoa</taxon>
        <taxon>Chordata</taxon>
        <taxon>Craniata</taxon>
        <taxon>Vertebrata</taxon>
        <taxon>Euteleostomi</taxon>
        <taxon>Mammalia</taxon>
        <taxon>Eutheria</taxon>
        <taxon>Laurasiatheria</taxon>
        <taxon>Eulipotyphla</taxon>
        <taxon>Erinaceidae</taxon>
        <taxon>Erinaceinae</taxon>
        <taxon>Erinaceus</taxon>
    </lineage>
</organism>
<dbReference type="CDD" id="cd14944">
    <property type="entry name" value="TRAPPC6A_Trs33"/>
    <property type="match status" value="1"/>
</dbReference>
<reference evidence="4" key="2">
    <citation type="submission" date="2025-08" db="UniProtKB">
        <authorList>
            <consortium name="RefSeq"/>
        </authorList>
    </citation>
    <scope>IDENTIFICATION</scope>
</reference>
<dbReference type="InterPro" id="IPR024096">
    <property type="entry name" value="NO_sig/Golgi_transp_ligand-bd"/>
</dbReference>
<protein>
    <submittedName>
        <fullName evidence="4">Trafficking protein particle complex subunit 6A isoform X3</fullName>
    </submittedName>
</protein>
<evidence type="ECO:0000256" key="2">
    <source>
        <dbReference type="ARBA" id="ARBA00006218"/>
    </source>
</evidence>
<evidence type="ECO:0000256" key="1">
    <source>
        <dbReference type="ARBA" id="ARBA00004222"/>
    </source>
</evidence>
<proteinExistence type="inferred from homology"/>
<dbReference type="SUPFAM" id="SSF111126">
    <property type="entry name" value="Ligand-binding domain in the NO signalling and Golgi transport"/>
    <property type="match status" value="1"/>
</dbReference>
<dbReference type="PANTHER" id="PTHR12817:SF2">
    <property type="entry name" value="TRAFFICKING PROTEIN PARTICLE COMPLEX SUBUNIT 6A"/>
    <property type="match status" value="1"/>
</dbReference>
<dbReference type="InterPro" id="IPR007194">
    <property type="entry name" value="TRAPP_component"/>
</dbReference>
<evidence type="ECO:0000313" key="3">
    <source>
        <dbReference type="Proteomes" id="UP001652624"/>
    </source>
</evidence>
<sequence length="120" mass="13347">MGFRVGQALGERLPRELPAFREELDALKFLCKDLWAALFQKQMDSLRTNHQGTYVLQDNSFPLLVRMASGVQYVDEAPKFLAFPCGLLRGALSTLGIRSLVTASVTTLPACKFQVVIQKS</sequence>
<dbReference type="InterPro" id="IPR037992">
    <property type="entry name" value="TRAPPC6/Trs33"/>
</dbReference>
<dbReference type="RefSeq" id="XP_060042160.1">
    <property type="nucleotide sequence ID" value="XM_060186177.1"/>
</dbReference>
<dbReference type="PANTHER" id="PTHR12817">
    <property type="entry name" value="TRAFFICKING PROTEIN PARTICLE COMPLEX SUBUNIT 6B"/>
    <property type="match status" value="1"/>
</dbReference>
<comment type="subcellular location">
    <subcellularLocation>
        <location evidence="1">Golgi apparatus</location>
        <location evidence="1">cis-Golgi network</location>
    </subcellularLocation>
</comment>